<name>A0A166MVT4_9AGAM</name>
<accession>A0A166MVT4</accession>
<evidence type="ECO:0000256" key="1">
    <source>
        <dbReference type="SAM" id="MobiDB-lite"/>
    </source>
</evidence>
<evidence type="ECO:0000313" key="2">
    <source>
        <dbReference type="EMBL" id="KZP24370.1"/>
    </source>
</evidence>
<gene>
    <name evidence="2" type="ORF">FIBSPDRAFT_856994</name>
</gene>
<feature type="region of interest" description="Disordered" evidence="1">
    <location>
        <begin position="40"/>
        <end position="81"/>
    </location>
</feature>
<proteinExistence type="predicted"/>
<protein>
    <submittedName>
        <fullName evidence="2">Uncharacterized protein</fullName>
    </submittedName>
</protein>
<feature type="compositionally biased region" description="Low complexity" evidence="1">
    <location>
        <begin position="40"/>
        <end position="70"/>
    </location>
</feature>
<dbReference type="AlphaFoldDB" id="A0A166MVT4"/>
<reference evidence="2" key="1">
    <citation type="journal article" date="2016" name="Mol. Biol. Evol.">
        <title>Comparative Genomics of Early-Diverging Mushroom-Forming Fungi Provides Insights into the Origins of Lignocellulose Decay Capabilities.</title>
        <authorList>
            <person name="Nagy L.G."/>
            <person name="Riley R."/>
            <person name="Tritt A."/>
            <person name="Adam C."/>
            <person name="Daum C."/>
            <person name="Floudas D."/>
            <person name="Sun H."/>
            <person name="Yadav J.S."/>
            <person name="Pangilinan J."/>
            <person name="Larsson K.H."/>
            <person name="Matsuura K."/>
            <person name="Barry K."/>
            <person name="Labutti K."/>
            <person name="Kuo R."/>
            <person name="Ohm R.A."/>
            <person name="Bhattacharya S.S."/>
            <person name="Shirouzu T."/>
            <person name="Yoshinaga Y."/>
            <person name="Martin F.M."/>
            <person name="Grigoriev I.V."/>
            <person name="Hibbett D.S."/>
        </authorList>
    </citation>
    <scope>NUCLEOTIDE SEQUENCE [LARGE SCALE GENOMIC DNA]</scope>
    <source>
        <strain evidence="2">CBS 109695</strain>
    </source>
</reference>
<dbReference type="EMBL" id="KV417526">
    <property type="protein sequence ID" value="KZP24370.1"/>
    <property type="molecule type" value="Genomic_DNA"/>
</dbReference>
<sequence length="81" mass="8780">MQPSAIFHIAVSSPGSATSGAKKHAPILAYIAHNVFPRHLSGTSRLPRSRSRSSNDSSLSASLLAHLTSRNRTIARKPRRH</sequence>
<organism evidence="2">
    <name type="scientific">Athelia psychrophila</name>
    <dbReference type="NCBI Taxonomy" id="1759441"/>
    <lineage>
        <taxon>Eukaryota</taxon>
        <taxon>Fungi</taxon>
        <taxon>Dikarya</taxon>
        <taxon>Basidiomycota</taxon>
        <taxon>Agaricomycotina</taxon>
        <taxon>Agaricomycetes</taxon>
        <taxon>Agaricomycetidae</taxon>
        <taxon>Atheliales</taxon>
        <taxon>Atheliaceae</taxon>
        <taxon>Athelia</taxon>
    </lineage>
</organism>